<proteinExistence type="predicted"/>
<sequence length="170" mass="17691">MTKTLLLLSVTALLLPACQAGEKSGKNVAEGNAAAAVNVGADEQAIRGQVDRWLQLVKAKDAAGIAALYAEDGAVMPPNAPIGKGRTAIQQTWASMMETPGFDLTFVPEQIIVSSSGDMALDRGTYKLAVAPNGTAQTDTGKYVVVWRKIGSEWKAAADIFNSDLPASGG</sequence>
<feature type="domain" description="DUF4440" evidence="2">
    <location>
        <begin position="46"/>
        <end position="155"/>
    </location>
</feature>
<evidence type="ECO:0000313" key="3">
    <source>
        <dbReference type="EMBL" id="MCF2513658.1"/>
    </source>
</evidence>
<dbReference type="InterPro" id="IPR011944">
    <property type="entry name" value="Steroid_delta5-4_isomerase"/>
</dbReference>
<dbReference type="NCBIfam" id="TIGR02246">
    <property type="entry name" value="SgcJ/EcaC family oxidoreductase"/>
    <property type="match status" value="1"/>
</dbReference>
<evidence type="ECO:0000256" key="1">
    <source>
        <dbReference type="SAM" id="SignalP"/>
    </source>
</evidence>
<name>A0A9X1QHA0_9SPHN</name>
<dbReference type="Gene3D" id="3.10.450.50">
    <property type="match status" value="1"/>
</dbReference>
<accession>A0A9X1QHA0</accession>
<dbReference type="RefSeq" id="WP_235066162.1">
    <property type="nucleotide sequence ID" value="NZ_JAKFGM010000001.1"/>
</dbReference>
<keyword evidence="1" id="KW-0732">Signal</keyword>
<keyword evidence="4" id="KW-1185">Reference proteome</keyword>
<reference evidence="3" key="1">
    <citation type="submission" date="2022-01" db="EMBL/GenBank/DDBJ databases">
        <authorList>
            <person name="Jo J.-H."/>
            <person name="Im W.-T."/>
        </authorList>
    </citation>
    <scope>NUCLEOTIDE SEQUENCE</scope>
    <source>
        <strain evidence="3">G124</strain>
    </source>
</reference>
<dbReference type="InterPro" id="IPR032710">
    <property type="entry name" value="NTF2-like_dom_sf"/>
</dbReference>
<dbReference type="SUPFAM" id="SSF54427">
    <property type="entry name" value="NTF2-like"/>
    <property type="match status" value="1"/>
</dbReference>
<dbReference type="EMBL" id="JAKFGM010000001">
    <property type="protein sequence ID" value="MCF2513658.1"/>
    <property type="molecule type" value="Genomic_DNA"/>
</dbReference>
<dbReference type="InterPro" id="IPR027843">
    <property type="entry name" value="DUF4440"/>
</dbReference>
<feature type="signal peptide" evidence="1">
    <location>
        <begin position="1"/>
        <end position="20"/>
    </location>
</feature>
<dbReference type="Pfam" id="PF14534">
    <property type="entry name" value="DUF4440"/>
    <property type="match status" value="1"/>
</dbReference>
<feature type="chain" id="PRO_5040875510" evidence="1">
    <location>
        <begin position="21"/>
        <end position="170"/>
    </location>
</feature>
<comment type="caution">
    <text evidence="3">The sequence shown here is derived from an EMBL/GenBank/DDBJ whole genome shotgun (WGS) entry which is preliminary data.</text>
</comment>
<protein>
    <submittedName>
        <fullName evidence="3">SgcJ/EcaC family oxidoreductase</fullName>
    </submittedName>
</protein>
<organism evidence="3 4">
    <name type="scientific">Sphingomonas cremea</name>
    <dbReference type="NCBI Taxonomy" id="2904799"/>
    <lineage>
        <taxon>Bacteria</taxon>
        <taxon>Pseudomonadati</taxon>
        <taxon>Pseudomonadota</taxon>
        <taxon>Alphaproteobacteria</taxon>
        <taxon>Sphingomonadales</taxon>
        <taxon>Sphingomonadaceae</taxon>
        <taxon>Sphingomonas</taxon>
    </lineage>
</organism>
<dbReference type="Proteomes" id="UP001139410">
    <property type="component" value="Unassembled WGS sequence"/>
</dbReference>
<evidence type="ECO:0000313" key="4">
    <source>
        <dbReference type="Proteomes" id="UP001139410"/>
    </source>
</evidence>
<gene>
    <name evidence="3" type="ORF">LVY65_01065</name>
</gene>
<evidence type="ECO:0000259" key="2">
    <source>
        <dbReference type="Pfam" id="PF14534"/>
    </source>
</evidence>
<dbReference type="AlphaFoldDB" id="A0A9X1QHA0"/>